<evidence type="ECO:0000256" key="7">
    <source>
        <dbReference type="ARBA" id="ARBA00023015"/>
    </source>
</evidence>
<evidence type="ECO:0000259" key="19">
    <source>
        <dbReference type="Pfam" id="PF03167"/>
    </source>
</evidence>
<keyword evidence="4" id="KW-0378">Hydrolase</keyword>
<dbReference type="AlphaFoldDB" id="A0A430Q3R8"/>
<feature type="domain" description="Uracil-DNA glycosylase-like" evidence="19">
    <location>
        <begin position="88"/>
        <end position="231"/>
    </location>
</feature>
<dbReference type="STRING" id="6184.A0A430Q3R8"/>
<evidence type="ECO:0000256" key="1">
    <source>
        <dbReference type="ARBA" id="ARBA00004123"/>
    </source>
</evidence>
<dbReference type="InterPro" id="IPR036895">
    <property type="entry name" value="Uracil-DNA_glycosylase-like_sf"/>
</dbReference>
<dbReference type="PANTHER" id="PTHR12159">
    <property type="entry name" value="G/T AND G/U MISMATCH-SPECIFIC DNA GLYCOSYLASE"/>
    <property type="match status" value="1"/>
</dbReference>
<dbReference type="CDD" id="cd10028">
    <property type="entry name" value="UDG-F2_TDG_MUG"/>
    <property type="match status" value="1"/>
</dbReference>
<evidence type="ECO:0000313" key="21">
    <source>
        <dbReference type="Proteomes" id="UP000290809"/>
    </source>
</evidence>
<dbReference type="GO" id="GO:0005654">
    <property type="term" value="C:nucleoplasm"/>
    <property type="evidence" value="ECO:0007669"/>
    <property type="project" value="UniProtKB-ARBA"/>
</dbReference>
<feature type="region of interest" description="Disordered" evidence="18">
    <location>
        <begin position="332"/>
        <end position="351"/>
    </location>
</feature>
<dbReference type="InterPro" id="IPR005122">
    <property type="entry name" value="Uracil-DNA_glycosylase-like"/>
</dbReference>
<name>A0A430Q3R8_SCHBO</name>
<dbReference type="FunFam" id="3.40.470.10:FF:000002">
    <property type="entry name" value="G/T mismatch-specific thymine DNA glycosylase"/>
    <property type="match status" value="1"/>
</dbReference>
<keyword evidence="2" id="KW-1017">Isopeptide bond</keyword>
<keyword evidence="5" id="KW-0832">Ubl conjugation</keyword>
<keyword evidence="6" id="KW-0156">Chromatin regulator</keyword>
<organism evidence="20 21">
    <name type="scientific">Schistosoma bovis</name>
    <name type="common">Blood fluke</name>
    <dbReference type="NCBI Taxonomy" id="6184"/>
    <lineage>
        <taxon>Eukaryota</taxon>
        <taxon>Metazoa</taxon>
        <taxon>Spiralia</taxon>
        <taxon>Lophotrochozoa</taxon>
        <taxon>Platyhelminthes</taxon>
        <taxon>Trematoda</taxon>
        <taxon>Digenea</taxon>
        <taxon>Strigeidida</taxon>
        <taxon>Schistosomatoidea</taxon>
        <taxon>Schistosomatidae</taxon>
        <taxon>Schistosoma</taxon>
    </lineage>
</organism>
<evidence type="ECO:0000256" key="14">
    <source>
        <dbReference type="ARBA" id="ARBA00064519"/>
    </source>
</evidence>
<evidence type="ECO:0000256" key="12">
    <source>
        <dbReference type="ARBA" id="ARBA00052915"/>
    </source>
</evidence>
<comment type="subunit">
    <text evidence="14">Homodimer. Interacts with AICDA and GADD45A.</text>
</comment>
<dbReference type="InterPro" id="IPR015637">
    <property type="entry name" value="MUG/TDG"/>
</dbReference>
<keyword evidence="3" id="KW-0227">DNA damage</keyword>
<dbReference type="GO" id="GO:0040029">
    <property type="term" value="P:epigenetic regulation of gene expression"/>
    <property type="evidence" value="ECO:0007669"/>
    <property type="project" value="UniProtKB-ARBA"/>
</dbReference>
<evidence type="ECO:0000256" key="17">
    <source>
        <dbReference type="ARBA" id="ARBA00083221"/>
    </source>
</evidence>
<evidence type="ECO:0000256" key="15">
    <source>
        <dbReference type="ARBA" id="ARBA00066769"/>
    </source>
</evidence>
<dbReference type="EC" id="3.2.2.29" evidence="15"/>
<evidence type="ECO:0000256" key="9">
    <source>
        <dbReference type="ARBA" id="ARBA00023163"/>
    </source>
</evidence>
<evidence type="ECO:0000256" key="3">
    <source>
        <dbReference type="ARBA" id="ARBA00022763"/>
    </source>
</evidence>
<keyword evidence="10" id="KW-0234">DNA repair</keyword>
<evidence type="ECO:0000256" key="8">
    <source>
        <dbReference type="ARBA" id="ARBA00023159"/>
    </source>
</evidence>
<evidence type="ECO:0000256" key="5">
    <source>
        <dbReference type="ARBA" id="ARBA00022843"/>
    </source>
</evidence>
<sequence length="351" mass="37773">MANIKPENFDMGSVIKQENFDMAVVSQNDVMVSMSSDGGTTILSSGEMSNGIVQVPSSDGLMGSPSAKEIERFNNLSEEELKNKSLPDHLKEGLDIVIVGINPSLASAHVGHHYAGPGNHFWTCLSQAGLVPMAVSCYDDSKMLDYGIGFTNVCTRPTKGAAELTRKEMKAGAAIMLEKMRKYKPKIAVFNGIYEAYVGHKNFCMGRQPTTLDGTDIVIFVMPSSSARCAQLPRAEDKLPFFLALRKLRDYVRGDLAELPDSEVVFADYTEFRVTQPDPKSLRKAERRRKRKAEAAAAAAAAALAVNSGDGTLVNGIVSSQVMPNDSANVTAVSQASNGVSVDGKVKSKAK</sequence>
<evidence type="ECO:0000256" key="10">
    <source>
        <dbReference type="ARBA" id="ARBA00023204"/>
    </source>
</evidence>
<dbReference type="GO" id="GO:0141016">
    <property type="term" value="F:G/T mismatch-specific thymine-DNA glycosylase activity"/>
    <property type="evidence" value="ECO:0007669"/>
    <property type="project" value="UniProtKB-EC"/>
</dbReference>
<evidence type="ECO:0000256" key="11">
    <source>
        <dbReference type="ARBA" id="ARBA00023242"/>
    </source>
</evidence>
<keyword evidence="21" id="KW-1185">Reference proteome</keyword>
<keyword evidence="11" id="KW-0539">Nucleus</keyword>
<dbReference type="GO" id="GO:0004844">
    <property type="term" value="F:uracil DNA N-glycosylase activity"/>
    <property type="evidence" value="ECO:0007669"/>
    <property type="project" value="TreeGrafter"/>
</dbReference>
<evidence type="ECO:0000256" key="16">
    <source>
        <dbReference type="ARBA" id="ARBA00071248"/>
    </source>
</evidence>
<evidence type="ECO:0000256" key="6">
    <source>
        <dbReference type="ARBA" id="ARBA00022853"/>
    </source>
</evidence>
<comment type="similarity">
    <text evidence="13">Belongs to the uracil-DNA glycosylase (UDG) superfamily. TDG/mug family.</text>
</comment>
<keyword evidence="8" id="KW-0010">Activator</keyword>
<dbReference type="SUPFAM" id="SSF52141">
    <property type="entry name" value="Uracil-DNA glycosylase-like"/>
    <property type="match status" value="1"/>
</dbReference>
<evidence type="ECO:0000256" key="13">
    <source>
        <dbReference type="ARBA" id="ARBA00061261"/>
    </source>
</evidence>
<reference evidence="20 21" key="1">
    <citation type="journal article" date="2019" name="PLoS Pathog.">
        <title>Genome sequence of the bovine parasite Schistosoma bovis Tanzania.</title>
        <authorList>
            <person name="Oey H."/>
            <person name="Zakrzewski M."/>
            <person name="Gobert G."/>
            <person name="Gravermann K."/>
            <person name="Stoye J."/>
            <person name="Jones M."/>
            <person name="Mcmanus D."/>
            <person name="Krause L."/>
        </authorList>
    </citation>
    <scope>NUCLEOTIDE SEQUENCE [LARGE SCALE GENOMIC DNA]</scope>
    <source>
        <strain evidence="20 21">TAN1997</strain>
    </source>
</reference>
<dbReference type="GO" id="GO:0032183">
    <property type="term" value="F:SUMO binding"/>
    <property type="evidence" value="ECO:0007669"/>
    <property type="project" value="UniProtKB-ARBA"/>
</dbReference>
<dbReference type="PANTHER" id="PTHR12159:SF9">
    <property type="entry name" value="G_T MISMATCH-SPECIFIC THYMINE DNA GLYCOSYLASE"/>
    <property type="match status" value="1"/>
</dbReference>
<accession>A0A430Q3R8</accession>
<evidence type="ECO:0000313" key="20">
    <source>
        <dbReference type="EMBL" id="RTG82343.1"/>
    </source>
</evidence>
<comment type="caution">
    <text evidence="20">The sequence shown here is derived from an EMBL/GenBank/DDBJ whole genome shotgun (WGS) entry which is preliminary data.</text>
</comment>
<dbReference type="GO" id="GO:0006285">
    <property type="term" value="P:base-excision repair, AP site formation"/>
    <property type="evidence" value="ECO:0007669"/>
    <property type="project" value="InterPro"/>
</dbReference>
<feature type="non-terminal residue" evidence="20">
    <location>
        <position position="351"/>
    </location>
</feature>
<evidence type="ECO:0000256" key="4">
    <source>
        <dbReference type="ARBA" id="ARBA00022801"/>
    </source>
</evidence>
<dbReference type="GO" id="GO:0003677">
    <property type="term" value="F:DNA binding"/>
    <property type="evidence" value="ECO:0007669"/>
    <property type="project" value="UniProtKB-ARBA"/>
</dbReference>
<keyword evidence="7" id="KW-0805">Transcription regulation</keyword>
<comment type="subcellular location">
    <subcellularLocation>
        <location evidence="1">Nucleus</location>
    </subcellularLocation>
</comment>
<keyword evidence="9" id="KW-0804">Transcription</keyword>
<dbReference type="Gene3D" id="3.40.470.10">
    <property type="entry name" value="Uracil-DNA glycosylase-like domain"/>
    <property type="match status" value="1"/>
</dbReference>
<comment type="catalytic activity">
    <reaction evidence="12">
        <text>Hydrolyzes mismatched double-stranded DNA and polynucleotides, releasing free thymine.</text>
        <dbReference type="EC" id="3.2.2.29"/>
    </reaction>
</comment>
<evidence type="ECO:0000256" key="2">
    <source>
        <dbReference type="ARBA" id="ARBA00022499"/>
    </source>
</evidence>
<dbReference type="EMBL" id="QMKO01002876">
    <property type="protein sequence ID" value="RTG82343.1"/>
    <property type="molecule type" value="Genomic_DNA"/>
</dbReference>
<dbReference type="Pfam" id="PF03167">
    <property type="entry name" value="UDG"/>
    <property type="match status" value="1"/>
</dbReference>
<dbReference type="Proteomes" id="UP000290809">
    <property type="component" value="Unassembled WGS sequence"/>
</dbReference>
<proteinExistence type="inferred from homology"/>
<gene>
    <name evidence="20" type="ORF">DC041_0006920</name>
</gene>
<protein>
    <recommendedName>
        <fullName evidence="16">G/T mismatch-specific thymine DNA glycosylase</fullName>
        <ecNumber evidence="15">3.2.2.29</ecNumber>
    </recommendedName>
    <alternativeName>
        <fullName evidence="17">Thymine-DNA glycosylase</fullName>
    </alternativeName>
</protein>
<evidence type="ECO:0000256" key="18">
    <source>
        <dbReference type="SAM" id="MobiDB-lite"/>
    </source>
</evidence>